<evidence type="ECO:0000256" key="1">
    <source>
        <dbReference type="SAM" id="MobiDB-lite"/>
    </source>
</evidence>
<evidence type="ECO:0000259" key="3">
    <source>
        <dbReference type="Pfam" id="PF13550"/>
    </source>
</evidence>
<dbReference type="Proteomes" id="UP000537592">
    <property type="component" value="Unassembled WGS sequence"/>
</dbReference>
<protein>
    <recommendedName>
        <fullName evidence="7">Host specificity protein</fullName>
    </recommendedName>
</protein>
<evidence type="ECO:0000259" key="4">
    <source>
        <dbReference type="Pfam" id="PF23666"/>
    </source>
</evidence>
<organism evidence="5 6">
    <name type="scientific">Pseudochelatococcus contaminans</name>
    <dbReference type="NCBI Taxonomy" id="1538103"/>
    <lineage>
        <taxon>Bacteria</taxon>
        <taxon>Pseudomonadati</taxon>
        <taxon>Pseudomonadota</taxon>
        <taxon>Alphaproteobacteria</taxon>
        <taxon>Hyphomicrobiales</taxon>
        <taxon>Chelatococcaceae</taxon>
        <taxon>Pseudochelatococcus</taxon>
    </lineage>
</organism>
<comment type="caution">
    <text evidence="5">The sequence shown here is derived from an EMBL/GenBank/DDBJ whole genome shotgun (WGS) entry which is preliminary data.</text>
</comment>
<dbReference type="SUPFAM" id="SSF51445">
    <property type="entry name" value="(Trans)glycosidases"/>
    <property type="match status" value="1"/>
</dbReference>
<proteinExistence type="predicted"/>
<dbReference type="InterPro" id="IPR017853">
    <property type="entry name" value="GH"/>
</dbReference>
<dbReference type="CDD" id="cd19607">
    <property type="entry name" value="GTA_TIM-barrel-like"/>
    <property type="match status" value="1"/>
</dbReference>
<feature type="domain" description="GTA TIM-barrel-like" evidence="2">
    <location>
        <begin position="424"/>
        <end position="721"/>
    </location>
</feature>
<dbReference type="Gene3D" id="3.20.20.80">
    <property type="entry name" value="Glycosidases"/>
    <property type="match status" value="1"/>
</dbReference>
<evidence type="ECO:0000313" key="5">
    <source>
        <dbReference type="EMBL" id="MBB3809582.1"/>
    </source>
</evidence>
<dbReference type="Pfam" id="PF13547">
    <property type="entry name" value="GTA_TIM"/>
    <property type="match status" value="1"/>
</dbReference>
<accession>A0A7W5Z4I9</accession>
<feature type="domain" description="Tip attachment protein J" evidence="3">
    <location>
        <begin position="778"/>
        <end position="940"/>
    </location>
</feature>
<dbReference type="InterPro" id="IPR032876">
    <property type="entry name" value="J_dom"/>
</dbReference>
<gene>
    <name evidence="5" type="ORF">FHS81_001664</name>
</gene>
<dbReference type="RefSeq" id="WP_183751773.1">
    <property type="nucleotide sequence ID" value="NZ_JACICC010000003.1"/>
</dbReference>
<evidence type="ECO:0000259" key="2">
    <source>
        <dbReference type="Pfam" id="PF13547"/>
    </source>
</evidence>
<reference evidence="5 6" key="1">
    <citation type="submission" date="2020-08" db="EMBL/GenBank/DDBJ databases">
        <title>Genomic Encyclopedia of Type Strains, Phase IV (KMG-IV): sequencing the most valuable type-strain genomes for metagenomic binning, comparative biology and taxonomic classification.</title>
        <authorList>
            <person name="Goeker M."/>
        </authorList>
    </citation>
    <scope>NUCLEOTIDE SEQUENCE [LARGE SCALE GENOMIC DNA]</scope>
    <source>
        <strain evidence="5 6">DSM 28760</strain>
    </source>
</reference>
<dbReference type="InterPro" id="IPR056490">
    <property type="entry name" value="Rcc01698_C"/>
</dbReference>
<keyword evidence="6" id="KW-1185">Reference proteome</keyword>
<name>A0A7W5Z4I9_9HYPH</name>
<dbReference type="EMBL" id="JACICC010000003">
    <property type="protein sequence ID" value="MBB3809582.1"/>
    <property type="molecule type" value="Genomic_DNA"/>
</dbReference>
<feature type="region of interest" description="Disordered" evidence="1">
    <location>
        <begin position="642"/>
        <end position="667"/>
    </location>
</feature>
<feature type="region of interest" description="Disordered" evidence="1">
    <location>
        <begin position="44"/>
        <end position="63"/>
    </location>
</feature>
<sequence>MATLVLQVAGAAVGGLIGGPAGAIAGRALGGIAGAMIDTSLLSSGSGGTKHTEGPRLADMDGLTSTEGAPVPRVYGRARIGGQLIWATRFQEEATHDVSRSPASGGKGAMRGKASVTTTYSYYANLAVGLCEGPIGQVRRVWADGKELEPEIGYRVYGGTEDQPPDPLIIAKEGADNAPAYRGLAYVVFERLPLAAFGNRVPQFSFEVVRPLDGLGGQIRAIQIIPGASEFAYETAAVVRIVEPGVSRMENMHQQGGVADVVASLDALAVVCPNLERVSIVASWFGDDLRAGNCTVAPRVEYNLKNTTGSFWTVAGLRRWQVKEVSRLNGAPAYGGTPSDASVIALIREAKRRGWQVMLYPFVMMDVPPGNALTDPYTGGRGQPPYPWRGRITCDPAPDRAGTVDGTAAAAAQVARLFGPANGWGLRRLVRHYAALAMEAGGVDAFVIGSEMVGLTRVRSGAGVYPAVAELQALAGEVRAIVGGGIRITYAADWTEYGAHVRDGGAEVRFPLDPLWADPAIDAVGIDFYPPLSDWRDGDGHADAREAASVYDLDYLTRRVTAGEGYDWYYPDAAARVAQVRAPIADGAYGKPWMFRQKDLAGWWSHPHVERAGGVEVGATAWSPGSKHIWLTEIGIPAVDRGTNGPNVFPDPKSSESARPPFSRGTRDDLIQTRGLQAIIGAYGSGVTPANPMSPLDGLPMVDASRLYVWTWDARPYPAFPALTDVWRDGENWETGHWLTGRLDGLTLQGLVEIVLADWELGGAQVTLDGELDGYVIDRPMSARAVLEPLAAAFGFHAVASGGRVRFRHNAGPPVAALTEGEIVPDRDGAGIALRRAQETDLPCEIRLGYTDGDRDYRRSAALSRRLAVGSRRTEGRDLAAVMRPGLAQHLADIGLQAVWVGRETATFALSPRHAALEPGDVIALPVDGGTRPFRVSRIADGAVRQVEAFAVAPSLERGAVPHLPRHRPSVPALPGPPDVTVLDLPVATGSPPVLQALAVFADPWPSREAIWRSGDGAGFALHAVAELPAITGETLTDLGPGPLWRFDDGNSVDVRLRGGLLASIDDAALLAGGNVIAVAGSDGRHEVLGAGRAELVADGVVRLSRLLRGLGGSEPEAARHVAAGARVVVLDSALVPLTTDVADIGRPWLYRVGPASSDHAGPMVVNLTAAATGEALKPFAPVHLRARRVPEGVVLSFIRRTRVGGDNWELADVPLSEEREAYEIDILAGGAVRRTLTGGAAAMLYEAAAELADFGAPQSLLTISVFQMSAVVGRGSAATATLQVR</sequence>
<feature type="domain" description="Rcc01698-like C-terminal" evidence="4">
    <location>
        <begin position="1030"/>
        <end position="1129"/>
    </location>
</feature>
<feature type="compositionally biased region" description="Basic and acidic residues" evidence="1">
    <location>
        <begin position="50"/>
        <end position="59"/>
    </location>
</feature>
<evidence type="ECO:0008006" key="7">
    <source>
        <dbReference type="Google" id="ProtNLM"/>
    </source>
</evidence>
<dbReference type="InterPro" id="IPR025195">
    <property type="entry name" value="GTA_TIM_dom"/>
</dbReference>
<evidence type="ECO:0000313" key="6">
    <source>
        <dbReference type="Proteomes" id="UP000537592"/>
    </source>
</evidence>
<dbReference type="Pfam" id="PF13550">
    <property type="entry name" value="Phage-tail_3"/>
    <property type="match status" value="1"/>
</dbReference>
<dbReference type="Pfam" id="PF23666">
    <property type="entry name" value="Rcc01698_C"/>
    <property type="match status" value="1"/>
</dbReference>